<dbReference type="OrthoDB" id="5307922at2759"/>
<dbReference type="SUPFAM" id="SSF63829">
    <property type="entry name" value="Calcium-dependent phosphotriesterase"/>
    <property type="match status" value="1"/>
</dbReference>
<sequence length="386" mass="42084">MKVLSVGVLCLSVVLWRNKHPLRQMLFKRELPLVHYSGGAASDCAVKIAPEFTFCEDATLWELRNTSEQRVLVSCDPGRKAWNTVLSPMVNPDPHGSLWVIDNVAATPRRLQLDNFPSQHDFHPLGVAISPFHGDAPSNLFVVNHARKRSFIEQFTLSPGSSSATYIRTLTSPYFIAPNSISLTSPNSFYLSNDHLLTRRLPFPLGNILPLIETVLTLPLAWVSHITLDPDPLALKPIVSHAFAAPFVPYANGVAISPSGNKVAIASTSRSLVYIYARNEKTNALTQTAAVPVPFHPDNLEFDHSGELVVAGHPHFGSVLQVKSDPTAEAVAPSWVVSIDQNNKVTTLFQSNGTVFSTSTTGLRDHDGHLFISGLYSQPGGVLACK</sequence>
<accession>A0A8H6T5R6</accession>
<dbReference type="Gene3D" id="2.120.10.30">
    <property type="entry name" value="TolB, C-terminal domain"/>
    <property type="match status" value="1"/>
</dbReference>
<dbReference type="PANTHER" id="PTHR11799:SF30">
    <property type="entry name" value="SERUM PARAOXONASE_ARYLESTERASE 2"/>
    <property type="match status" value="1"/>
</dbReference>
<name>A0A8H6T5R6_9AGAR</name>
<gene>
    <name evidence="1" type="ORF">MIND_00242800</name>
</gene>
<proteinExistence type="predicted"/>
<dbReference type="GeneID" id="59341827"/>
<evidence type="ECO:0000313" key="1">
    <source>
        <dbReference type="EMBL" id="KAF7312298.1"/>
    </source>
</evidence>
<reference evidence="1" key="1">
    <citation type="submission" date="2020-05" db="EMBL/GenBank/DDBJ databases">
        <title>Mycena genomes resolve the evolution of fungal bioluminescence.</title>
        <authorList>
            <person name="Tsai I.J."/>
        </authorList>
    </citation>
    <scope>NUCLEOTIDE SEQUENCE</scope>
    <source>
        <strain evidence="1">171206Taipei</strain>
    </source>
</reference>
<dbReference type="AlphaFoldDB" id="A0A8H6T5R6"/>
<protein>
    <submittedName>
        <fullName evidence="1">Uncharacterized protein</fullName>
    </submittedName>
</protein>
<organism evidence="1 2">
    <name type="scientific">Mycena indigotica</name>
    <dbReference type="NCBI Taxonomy" id="2126181"/>
    <lineage>
        <taxon>Eukaryota</taxon>
        <taxon>Fungi</taxon>
        <taxon>Dikarya</taxon>
        <taxon>Basidiomycota</taxon>
        <taxon>Agaricomycotina</taxon>
        <taxon>Agaricomycetes</taxon>
        <taxon>Agaricomycetidae</taxon>
        <taxon>Agaricales</taxon>
        <taxon>Marasmiineae</taxon>
        <taxon>Mycenaceae</taxon>
        <taxon>Mycena</taxon>
    </lineage>
</organism>
<keyword evidence="2" id="KW-1185">Reference proteome</keyword>
<dbReference type="RefSeq" id="XP_037224406.1">
    <property type="nucleotide sequence ID" value="XM_037359311.1"/>
</dbReference>
<comment type="caution">
    <text evidence="1">The sequence shown here is derived from an EMBL/GenBank/DDBJ whole genome shotgun (WGS) entry which is preliminary data.</text>
</comment>
<evidence type="ECO:0000313" key="2">
    <source>
        <dbReference type="Proteomes" id="UP000636479"/>
    </source>
</evidence>
<dbReference type="PANTHER" id="PTHR11799">
    <property type="entry name" value="PARAOXONASE"/>
    <property type="match status" value="1"/>
</dbReference>
<dbReference type="EMBL" id="JACAZF010000002">
    <property type="protein sequence ID" value="KAF7312298.1"/>
    <property type="molecule type" value="Genomic_DNA"/>
</dbReference>
<dbReference type="InterPro" id="IPR011042">
    <property type="entry name" value="6-blade_b-propeller_TolB-like"/>
</dbReference>
<dbReference type="Proteomes" id="UP000636479">
    <property type="component" value="Unassembled WGS sequence"/>
</dbReference>
<dbReference type="InterPro" id="IPR051288">
    <property type="entry name" value="Serum_paraoxonase/arylesterase"/>
</dbReference>